<sequence length="375" mass="43246">MKMKENETLNEFSSKFMELVNQMKSYGEEISDKRIVEKLLISLPNKFDPIVVVIEETKDLSLLCVQELFGSLKAYEQRLLRHSEKSVESAFQSKISLNSRNVERKPISNENRSDHLEVAELDEEEQEEEMEEVEEDSTMEESLLTRKAHHSQSVIFVKEVVMLKKIVGSKGSLNASIVKNLGMSKKIANLRTSNKQQASCAEEKEADENMFYACQSAAEQKNNVWFLDSGCTNHMTGNKNIFLNMDTTINSQVKMGNGDLVNVKGKDTIGIQTKVGTKYIRDVLFVPALEQNLLSVGQLVEHGYKLHFENNECTIYDKERRRNLVKKIKMEKNRSFPIVFKYAENVVLRMEDVEEAWLWHRRFGHLNFNSLKMLC</sequence>
<dbReference type="Proteomes" id="UP000288805">
    <property type="component" value="Unassembled WGS sequence"/>
</dbReference>
<dbReference type="PANTHER" id="PTHR35317">
    <property type="entry name" value="OS04G0629600 PROTEIN"/>
    <property type="match status" value="1"/>
</dbReference>
<proteinExistence type="predicted"/>
<evidence type="ECO:0000259" key="2">
    <source>
        <dbReference type="Pfam" id="PF13976"/>
    </source>
</evidence>
<feature type="domain" description="Retrovirus-related Pol polyprotein from transposon TNT 1-94-like beta-barrel" evidence="3">
    <location>
        <begin position="225"/>
        <end position="304"/>
    </location>
</feature>
<feature type="compositionally biased region" description="Acidic residues" evidence="1">
    <location>
        <begin position="119"/>
        <end position="139"/>
    </location>
</feature>
<feature type="compositionally biased region" description="Basic and acidic residues" evidence="1">
    <location>
        <begin position="106"/>
        <end position="118"/>
    </location>
</feature>
<feature type="domain" description="GAG-pre-integrase" evidence="2">
    <location>
        <begin position="350"/>
        <end position="375"/>
    </location>
</feature>
<dbReference type="AlphaFoldDB" id="A0A438BYH2"/>
<dbReference type="InterPro" id="IPR054722">
    <property type="entry name" value="PolX-like_BBD"/>
</dbReference>
<comment type="caution">
    <text evidence="4">The sequence shown here is derived from an EMBL/GenBank/DDBJ whole genome shotgun (WGS) entry which is preliminary data.</text>
</comment>
<evidence type="ECO:0000259" key="3">
    <source>
        <dbReference type="Pfam" id="PF22936"/>
    </source>
</evidence>
<accession>A0A438BYH2</accession>
<gene>
    <name evidence="4" type="ORF">CK203_079114</name>
</gene>
<dbReference type="PANTHER" id="PTHR35317:SF35">
    <property type="entry name" value="DUF4219 DOMAIN-CONTAINING PROTEIN"/>
    <property type="match status" value="1"/>
</dbReference>
<dbReference type="EMBL" id="QGNW01002591">
    <property type="protein sequence ID" value="RVW16066.1"/>
    <property type="molecule type" value="Genomic_DNA"/>
</dbReference>
<organism evidence="4 5">
    <name type="scientific">Vitis vinifera</name>
    <name type="common">Grape</name>
    <dbReference type="NCBI Taxonomy" id="29760"/>
    <lineage>
        <taxon>Eukaryota</taxon>
        <taxon>Viridiplantae</taxon>
        <taxon>Streptophyta</taxon>
        <taxon>Embryophyta</taxon>
        <taxon>Tracheophyta</taxon>
        <taxon>Spermatophyta</taxon>
        <taxon>Magnoliopsida</taxon>
        <taxon>eudicotyledons</taxon>
        <taxon>Gunneridae</taxon>
        <taxon>Pentapetalae</taxon>
        <taxon>rosids</taxon>
        <taxon>Vitales</taxon>
        <taxon>Vitaceae</taxon>
        <taxon>Viteae</taxon>
        <taxon>Vitis</taxon>
    </lineage>
</organism>
<dbReference type="Pfam" id="PF22936">
    <property type="entry name" value="Pol_BBD"/>
    <property type="match status" value="1"/>
</dbReference>
<evidence type="ECO:0000313" key="4">
    <source>
        <dbReference type="EMBL" id="RVW16066.1"/>
    </source>
</evidence>
<dbReference type="Pfam" id="PF14223">
    <property type="entry name" value="Retrotran_gag_2"/>
    <property type="match status" value="1"/>
</dbReference>
<evidence type="ECO:0000256" key="1">
    <source>
        <dbReference type="SAM" id="MobiDB-lite"/>
    </source>
</evidence>
<feature type="region of interest" description="Disordered" evidence="1">
    <location>
        <begin position="106"/>
        <end position="144"/>
    </location>
</feature>
<protein>
    <submittedName>
        <fullName evidence="4">Uncharacterized protein</fullName>
    </submittedName>
</protein>
<dbReference type="InterPro" id="IPR025724">
    <property type="entry name" value="GAG-pre-integrase_dom"/>
</dbReference>
<dbReference type="Pfam" id="PF13976">
    <property type="entry name" value="gag_pre-integrs"/>
    <property type="match status" value="1"/>
</dbReference>
<evidence type="ECO:0000313" key="5">
    <source>
        <dbReference type="Proteomes" id="UP000288805"/>
    </source>
</evidence>
<name>A0A438BYH2_VITVI</name>
<reference evidence="4 5" key="1">
    <citation type="journal article" date="2018" name="PLoS Genet.">
        <title>Population sequencing reveals clonal diversity and ancestral inbreeding in the grapevine cultivar Chardonnay.</title>
        <authorList>
            <person name="Roach M.J."/>
            <person name="Johnson D.L."/>
            <person name="Bohlmann J."/>
            <person name="van Vuuren H.J."/>
            <person name="Jones S.J."/>
            <person name="Pretorius I.S."/>
            <person name="Schmidt S.A."/>
            <person name="Borneman A.R."/>
        </authorList>
    </citation>
    <scope>NUCLEOTIDE SEQUENCE [LARGE SCALE GENOMIC DNA]</scope>
    <source>
        <strain evidence="5">cv. Chardonnay</strain>
        <tissue evidence="4">Leaf</tissue>
    </source>
</reference>